<keyword evidence="4" id="KW-1185">Reference proteome</keyword>
<dbReference type="Gene3D" id="3.20.20.70">
    <property type="entry name" value="Aldolase class I"/>
    <property type="match status" value="1"/>
</dbReference>
<feature type="binding site" evidence="2">
    <location>
        <position position="205"/>
    </location>
    <ligand>
        <name>Zn(2+)</name>
        <dbReference type="ChEBI" id="CHEBI:29105"/>
        <label>1</label>
        <note>catalytic</note>
    </ligand>
</feature>
<dbReference type="PANTHER" id="PTHR30304">
    <property type="entry name" value="D-TAGATOSE-1,6-BISPHOSPHATE ALDOLASE"/>
    <property type="match status" value="1"/>
</dbReference>
<feature type="binding site" evidence="2">
    <location>
        <position position="84"/>
    </location>
    <ligand>
        <name>Zn(2+)</name>
        <dbReference type="ChEBI" id="CHEBI:29105"/>
        <label>1</label>
        <note>catalytic</note>
    </ligand>
</feature>
<dbReference type="NCBIfam" id="TIGR00167">
    <property type="entry name" value="cbbA"/>
    <property type="match status" value="1"/>
</dbReference>
<comment type="caution">
    <text evidence="3">The sequence shown here is derived from an EMBL/GenBank/DDBJ whole genome shotgun (WGS) entry which is preliminary data.</text>
</comment>
<dbReference type="GO" id="GO:0008270">
    <property type="term" value="F:zinc ion binding"/>
    <property type="evidence" value="ECO:0007669"/>
    <property type="project" value="InterPro"/>
</dbReference>
<protein>
    <submittedName>
        <fullName evidence="3">Fructose-bisphosphate aldolase</fullName>
    </submittedName>
</protein>
<dbReference type="GO" id="GO:0005975">
    <property type="term" value="P:carbohydrate metabolic process"/>
    <property type="evidence" value="ECO:0007669"/>
    <property type="project" value="InterPro"/>
</dbReference>
<dbReference type="InterPro" id="IPR013785">
    <property type="entry name" value="Aldolase_TIM"/>
</dbReference>
<name>A0A1V4CZU3_9ACTN</name>
<dbReference type="InterPro" id="IPR050246">
    <property type="entry name" value="Class_II_FBP_aldolase"/>
</dbReference>
<feature type="binding site" evidence="2">
    <location>
        <position position="177"/>
    </location>
    <ligand>
        <name>Zn(2+)</name>
        <dbReference type="ChEBI" id="CHEBI:29105"/>
        <label>1</label>
        <note>catalytic</note>
    </ligand>
</feature>
<gene>
    <name evidence="3" type="ORF">VT50_0225705</name>
</gene>
<dbReference type="PIRSF" id="PIRSF001359">
    <property type="entry name" value="F_bP_aldolase_II"/>
    <property type="match status" value="1"/>
</dbReference>
<dbReference type="CDD" id="cd00947">
    <property type="entry name" value="TBP_aldolase_IIB"/>
    <property type="match status" value="1"/>
</dbReference>
<feature type="binding site" evidence="2">
    <location>
        <position position="135"/>
    </location>
    <ligand>
        <name>Zn(2+)</name>
        <dbReference type="ChEBI" id="CHEBI:29105"/>
        <label>2</label>
    </ligand>
</feature>
<dbReference type="RefSeq" id="WP_046087289.1">
    <property type="nucleotide sequence ID" value="NZ_LAKD02000073.1"/>
</dbReference>
<dbReference type="AlphaFoldDB" id="A0A1V4CZU3"/>
<evidence type="ECO:0000313" key="3">
    <source>
        <dbReference type="EMBL" id="OPF75031.1"/>
    </source>
</evidence>
<evidence type="ECO:0000313" key="4">
    <source>
        <dbReference type="Proteomes" id="UP000033615"/>
    </source>
</evidence>
<dbReference type="Proteomes" id="UP000033615">
    <property type="component" value="Unassembled WGS sequence"/>
</dbReference>
<accession>A0A1V4CZU3</accession>
<reference evidence="3" key="1">
    <citation type="submission" date="2016-12" db="EMBL/GenBank/DDBJ databases">
        <title>Genome sequence of Streptomyces antioxidans MUSC 164.</title>
        <authorList>
            <person name="Lee L.-H."/>
            <person name="Ser H.-L."/>
        </authorList>
    </citation>
    <scope>NUCLEOTIDE SEQUENCE [LARGE SCALE GENOMIC DNA]</scope>
    <source>
        <strain evidence="3">MUSC 164</strain>
    </source>
</reference>
<sequence>MPLVATGEIVGAAARAGLGAGAFNVIQIEHAQAIVAGAEAAGAPVILQISENAVRYHGALAAIGRATVEVARAARVPVAVHLDHATGPELVREAVDLGFGSVMFDASALDYDGNVAATAEVAAGCHAHGVWVEAELGEVGGKDGVHAPGARTEPAEAAAYVAATGVDALAVAVGTSHAMVVKAAVVDLPLVAALRAAVPVPLVLHGSSGVPEADLTRVVEAGLTKVNIATHLNVAYTRAIRDHLAGHPEVVDPRRYVAAGREAVAREVTRLLKLVRATR</sequence>
<dbReference type="Pfam" id="PF01116">
    <property type="entry name" value="F_bP_aldolase"/>
    <property type="match status" value="1"/>
</dbReference>
<dbReference type="InterPro" id="IPR000771">
    <property type="entry name" value="FBA_II"/>
</dbReference>
<evidence type="ECO:0000256" key="2">
    <source>
        <dbReference type="PIRSR" id="PIRSR001359-3"/>
    </source>
</evidence>
<dbReference type="GO" id="GO:0016832">
    <property type="term" value="F:aldehyde-lyase activity"/>
    <property type="evidence" value="ECO:0007669"/>
    <property type="project" value="InterPro"/>
</dbReference>
<feature type="binding site" evidence="2">
    <location>
        <position position="105"/>
    </location>
    <ligand>
        <name>Zn(2+)</name>
        <dbReference type="ChEBI" id="CHEBI:29105"/>
        <label>2</label>
    </ligand>
</feature>
<dbReference type="OrthoDB" id="9803995at2"/>
<dbReference type="PANTHER" id="PTHR30304:SF0">
    <property type="entry name" value="D-TAGATOSE-1,6-BISPHOSPHATE ALDOLASE SUBUNIT GATY-RELATED"/>
    <property type="match status" value="1"/>
</dbReference>
<feature type="active site" description="Proton donor" evidence="1">
    <location>
        <position position="83"/>
    </location>
</feature>
<evidence type="ECO:0000256" key="1">
    <source>
        <dbReference type="PIRSR" id="PIRSR001359-1"/>
    </source>
</evidence>
<proteinExistence type="predicted"/>
<keyword evidence="2" id="KW-0862">Zinc</keyword>
<dbReference type="SUPFAM" id="SSF51569">
    <property type="entry name" value="Aldolase"/>
    <property type="match status" value="1"/>
</dbReference>
<organism evidence="3 4">
    <name type="scientific">Streptomyces antioxidans</name>
    <dbReference type="NCBI Taxonomy" id="1507734"/>
    <lineage>
        <taxon>Bacteria</taxon>
        <taxon>Bacillati</taxon>
        <taxon>Actinomycetota</taxon>
        <taxon>Actinomycetes</taxon>
        <taxon>Kitasatosporales</taxon>
        <taxon>Streptomycetaceae</taxon>
        <taxon>Streptomyces</taxon>
    </lineage>
</organism>
<dbReference type="EMBL" id="LAKD02000073">
    <property type="protein sequence ID" value="OPF75031.1"/>
    <property type="molecule type" value="Genomic_DNA"/>
</dbReference>
<comment type="cofactor">
    <cofactor evidence="2">
        <name>Zn(2+)</name>
        <dbReference type="ChEBI" id="CHEBI:29105"/>
    </cofactor>
    <text evidence="2">Binds 2 Zn(2+) ions per subunit. One is catalytic and the other provides a structural contribution.</text>
</comment>
<keyword evidence="2" id="KW-0479">Metal-binding</keyword>